<dbReference type="Proteomes" id="UP000030969">
    <property type="component" value="Unassembled WGS sequence"/>
</dbReference>
<evidence type="ECO:0000313" key="2">
    <source>
        <dbReference type="EMBL" id="KHM93036.1"/>
    </source>
</evidence>
<feature type="transmembrane region" description="Helical" evidence="1">
    <location>
        <begin position="290"/>
        <end position="310"/>
    </location>
</feature>
<proteinExistence type="predicted"/>
<evidence type="ECO:0000313" key="3">
    <source>
        <dbReference type="Proteomes" id="UP000030969"/>
    </source>
</evidence>
<feature type="transmembrane region" description="Helical" evidence="1">
    <location>
        <begin position="192"/>
        <end position="208"/>
    </location>
</feature>
<name>A0AAJ0IXJ5_9XANT</name>
<evidence type="ECO:0000256" key="1">
    <source>
        <dbReference type="SAM" id="Phobius"/>
    </source>
</evidence>
<keyword evidence="1" id="KW-0812">Transmembrane</keyword>
<organism evidence="2 3">
    <name type="scientific">Xanthomonas vesicatoria</name>
    <dbReference type="NCBI Taxonomy" id="56460"/>
    <lineage>
        <taxon>Bacteria</taxon>
        <taxon>Pseudomonadati</taxon>
        <taxon>Pseudomonadota</taxon>
        <taxon>Gammaproteobacteria</taxon>
        <taxon>Lysobacterales</taxon>
        <taxon>Lysobacteraceae</taxon>
        <taxon>Xanthomonas</taxon>
    </lineage>
</organism>
<keyword evidence="1" id="KW-1133">Transmembrane helix</keyword>
<feature type="transmembrane region" description="Helical" evidence="1">
    <location>
        <begin position="114"/>
        <end position="133"/>
    </location>
</feature>
<keyword evidence="1" id="KW-0472">Membrane</keyword>
<feature type="transmembrane region" description="Helical" evidence="1">
    <location>
        <begin position="84"/>
        <end position="102"/>
    </location>
</feature>
<protein>
    <submittedName>
        <fullName evidence="2">Uncharacterized protein</fullName>
    </submittedName>
</protein>
<comment type="caution">
    <text evidence="2">The sequence shown here is derived from an EMBL/GenBank/DDBJ whole genome shotgun (WGS) entry which is preliminary data.</text>
</comment>
<feature type="transmembrane region" description="Helical" evidence="1">
    <location>
        <begin position="316"/>
        <end position="333"/>
    </location>
</feature>
<feature type="transmembrane region" description="Helical" evidence="1">
    <location>
        <begin position="139"/>
        <end position="157"/>
    </location>
</feature>
<feature type="transmembrane region" description="Helical" evidence="1">
    <location>
        <begin position="164"/>
        <end position="186"/>
    </location>
</feature>
<accession>A0AAJ0IXJ5</accession>
<dbReference type="EMBL" id="JSYJ01000096">
    <property type="protein sequence ID" value="KHM93036.1"/>
    <property type="molecule type" value="Genomic_DNA"/>
</dbReference>
<feature type="transmembrane region" description="Helical" evidence="1">
    <location>
        <begin position="213"/>
        <end position="233"/>
    </location>
</feature>
<feature type="transmembrane region" description="Helical" evidence="1">
    <location>
        <begin position="20"/>
        <end position="40"/>
    </location>
</feature>
<feature type="transmembrane region" description="Helical" evidence="1">
    <location>
        <begin position="253"/>
        <end position="278"/>
    </location>
</feature>
<gene>
    <name evidence="2" type="ORF">OR61_15095</name>
</gene>
<reference evidence="2 3" key="1">
    <citation type="submission" date="2014-11" db="EMBL/GenBank/DDBJ databases">
        <title>Draft Genome Sequences of Xanthomonas vesicatoria Strains from the Balkan Peninsula.</title>
        <authorList>
            <person name="Vancheva T."/>
            <person name="Lefeuvre P."/>
            <person name="Bogatzevska N."/>
            <person name="Moncheva P."/>
            <person name="Koebnik R."/>
        </authorList>
    </citation>
    <scope>NUCLEOTIDE SEQUENCE [LARGE SCALE GENOMIC DNA]</scope>
    <source>
        <strain evidence="2 3">53M</strain>
    </source>
</reference>
<dbReference type="AlphaFoldDB" id="A0AAJ0IXJ5"/>
<sequence>MPVLGGIKVQRPVRMTSRLILAIISFICAQWFIMPGFLALDVPSHSDLWRYYVIAHEMSWEVAISSPRPLMLLALLALRGVHNAHALFALLNVPAILFACLLMRSAEVLMRQTLLAWQAFVAFLIVFGTAAFYELNPLDYGGMLAGAILALQLGWLVRERDSSLVLGGWALVRMAAIAALLGYLSFETKPTFAALIPALPLVLVRKYGYRKTLYICTACVVVIVVSAVKDIFLKSPFIQLGDAPGPYKVGLNPLSFINALVFYARQIVPIQLIPLALLGLWRAWCVDRRIFVTAIIAPILAVLPMCAIPDRLLPMYGWYGTIVLAAVLAPFFAGQGRRGTNWTTMLLTALALGAGVVGIERKDVVPQWVKTNHEFNTYAFAGLEALQGRVLPGERILVAGPLMPFSPFQSDEFIRLTSEVAFTWAVSFPASEAALVAMSNDSKVHVPFASLDYAAFDRVAIFDQRGDLIELDAASGFAAMTRHEAAARMYCHNELQLADNSSRVIAVMQCLSRQSETGAAESFGAQFASMSSDNQWVWYERGKASEALGHTSMAYDAYQRAAALEDAPVFRDAVKRVAPQNQ</sequence>